<dbReference type="PROSITE" id="PS50005">
    <property type="entry name" value="TPR"/>
    <property type="match status" value="2"/>
</dbReference>
<dbReference type="SMART" id="SM00028">
    <property type="entry name" value="TPR"/>
    <property type="match status" value="3"/>
</dbReference>
<dbReference type="OrthoDB" id="5338908at2"/>
<gene>
    <name evidence="5" type="ORF">SAMN05660420_01179</name>
</gene>
<dbReference type="STRING" id="37625.SAMN05660420_01179"/>
<dbReference type="RefSeq" id="WP_092345700.1">
    <property type="nucleotide sequence ID" value="NZ_FNQN01000003.1"/>
</dbReference>
<dbReference type="InterPro" id="IPR019734">
    <property type="entry name" value="TPR_rpt"/>
</dbReference>
<dbReference type="Pfam" id="PF13432">
    <property type="entry name" value="TPR_16"/>
    <property type="match status" value="1"/>
</dbReference>
<dbReference type="Proteomes" id="UP000199409">
    <property type="component" value="Unassembled WGS sequence"/>
</dbReference>
<evidence type="ECO:0000256" key="2">
    <source>
        <dbReference type="ARBA" id="ARBA00022803"/>
    </source>
</evidence>
<keyword evidence="3" id="KW-0793">Thylakoid</keyword>
<evidence type="ECO:0000313" key="5">
    <source>
        <dbReference type="EMBL" id="SEA09192.1"/>
    </source>
</evidence>
<feature type="repeat" description="TPR" evidence="4">
    <location>
        <begin position="101"/>
        <end position="134"/>
    </location>
</feature>
<dbReference type="PANTHER" id="PTHR44943:SF9">
    <property type="entry name" value="TPR-REPEAT-CONTAINING PROTEIN"/>
    <property type="match status" value="1"/>
</dbReference>
<name>A0A1H3YE59_9BACT</name>
<proteinExistence type="predicted"/>
<evidence type="ECO:0000256" key="1">
    <source>
        <dbReference type="ARBA" id="ARBA00022737"/>
    </source>
</evidence>
<dbReference type="AlphaFoldDB" id="A0A1H3YE59"/>
<evidence type="ECO:0000256" key="3">
    <source>
        <dbReference type="ARBA" id="ARBA00023078"/>
    </source>
</evidence>
<feature type="repeat" description="TPR" evidence="4">
    <location>
        <begin position="67"/>
        <end position="100"/>
    </location>
</feature>
<dbReference type="InterPro" id="IPR011990">
    <property type="entry name" value="TPR-like_helical_dom_sf"/>
</dbReference>
<dbReference type="SUPFAM" id="SSF48452">
    <property type="entry name" value="TPR-like"/>
    <property type="match status" value="1"/>
</dbReference>
<evidence type="ECO:0000313" key="6">
    <source>
        <dbReference type="Proteomes" id="UP000199409"/>
    </source>
</evidence>
<keyword evidence="6" id="KW-1185">Reference proteome</keyword>
<protein>
    <submittedName>
        <fullName evidence="5">Tetratricopeptide repeat-containing protein</fullName>
    </submittedName>
</protein>
<organism evidence="5 6">
    <name type="scientific">Desulfuromusa kysingii</name>
    <dbReference type="NCBI Taxonomy" id="37625"/>
    <lineage>
        <taxon>Bacteria</taxon>
        <taxon>Pseudomonadati</taxon>
        <taxon>Thermodesulfobacteriota</taxon>
        <taxon>Desulfuromonadia</taxon>
        <taxon>Desulfuromonadales</taxon>
        <taxon>Geopsychrobacteraceae</taxon>
        <taxon>Desulfuromusa</taxon>
    </lineage>
</organism>
<reference evidence="5 6" key="1">
    <citation type="submission" date="2016-10" db="EMBL/GenBank/DDBJ databases">
        <authorList>
            <person name="de Groot N.N."/>
        </authorList>
    </citation>
    <scope>NUCLEOTIDE SEQUENCE [LARGE SCALE GENOMIC DNA]</scope>
    <source>
        <strain evidence="5 6">DSM 7343</strain>
    </source>
</reference>
<keyword evidence="2 4" id="KW-0802">TPR repeat</keyword>
<dbReference type="PANTHER" id="PTHR44943">
    <property type="entry name" value="CELLULOSE SYNTHASE OPERON PROTEIN C"/>
    <property type="match status" value="1"/>
</dbReference>
<accession>A0A1H3YE59</accession>
<evidence type="ECO:0000256" key="4">
    <source>
        <dbReference type="PROSITE-ProRule" id="PRU00339"/>
    </source>
</evidence>
<dbReference type="Pfam" id="PF13181">
    <property type="entry name" value="TPR_8"/>
    <property type="match status" value="1"/>
</dbReference>
<dbReference type="Gene3D" id="1.25.40.10">
    <property type="entry name" value="Tetratricopeptide repeat domain"/>
    <property type="match status" value="1"/>
</dbReference>
<dbReference type="InterPro" id="IPR051685">
    <property type="entry name" value="Ycf3/AcsC/BcsC/TPR_MFPF"/>
</dbReference>
<dbReference type="EMBL" id="FNQN01000003">
    <property type="protein sequence ID" value="SEA09192.1"/>
    <property type="molecule type" value="Genomic_DNA"/>
</dbReference>
<sequence length="193" mass="21839">MKKETLLFVIVALAAGILIGVIVTNLKKDLPPSAPVQQPVPVSAPVVNQQQQTSILEGIVTREPENRNAWVELGHNFFDSDQPMKAIEAYSKALDLNGNDPDLLTDQGVMFRRVGWYDRAIKNFEEASRIDRHHKQSLYNLGIVYRYDLQDFPKAIRAWEQLLAIDPDNPGASQIRAELDFLKNHPEIPKQSQ</sequence>
<keyword evidence="1" id="KW-0677">Repeat</keyword>